<dbReference type="AlphaFoldDB" id="A0A4V2QCU5"/>
<dbReference type="STRING" id="1650663.GCA_001486665_01700"/>
<gene>
    <name evidence="2" type="ORF">EDD77_101101</name>
</gene>
<protein>
    <submittedName>
        <fullName evidence="2">Zinc dependent phospholipase C</fullName>
    </submittedName>
</protein>
<dbReference type="Pfam" id="PF00882">
    <property type="entry name" value="Zn_dep_PLPC"/>
    <property type="match status" value="1"/>
</dbReference>
<dbReference type="Proteomes" id="UP000295184">
    <property type="component" value="Unassembled WGS sequence"/>
</dbReference>
<comment type="caution">
    <text evidence="2">The sequence shown here is derived from an EMBL/GenBank/DDBJ whole genome shotgun (WGS) entry which is preliminary data.</text>
</comment>
<dbReference type="InterPro" id="IPR029002">
    <property type="entry name" value="PLPC/GPLD1"/>
</dbReference>
<sequence>MPGLVTHCVFGARTLARLPDCGAKRAARQHSRAFFLGCQGPDLFTYNFLRLAFSNHRNLGAYLHNHRVKALFLQMFACLPEQEPERGVCLAYLAGAYCHYVCDSVCHTFVYARTGYDPAHKSARYYGRHAALESDIDAWYMARCGYSYTRLRQEQVFRLSEAESQLISKYLARVLQGTLGDLFPVRSPFRPAFVRRAMVMASFESSLLHDPGAQRRQMVEKFENRVMKFPLLSAKFITDAPSSMPDPMNLAHAAWRDPWKPQRLFTDSFDELFCKGLRLAVWLVPQMDDPVRFLMMTGDTNYHDDRVLAANFQRLERAVAAGQAGAPAPAPAAQHAR</sequence>
<organism evidence="2 3">
    <name type="scientific">Allofournierella massiliensis</name>
    <dbReference type="NCBI Taxonomy" id="1650663"/>
    <lineage>
        <taxon>Bacteria</taxon>
        <taxon>Bacillati</taxon>
        <taxon>Bacillota</taxon>
        <taxon>Clostridia</taxon>
        <taxon>Eubacteriales</taxon>
        <taxon>Oscillospiraceae</taxon>
        <taxon>Allofournierella</taxon>
    </lineage>
</organism>
<accession>A0A4V2QCU5</accession>
<feature type="domain" description="Phospholipase C/D" evidence="1">
    <location>
        <begin position="6"/>
        <end position="151"/>
    </location>
</feature>
<dbReference type="RefSeq" id="WP_058964115.1">
    <property type="nucleotide sequence ID" value="NZ_CABKVM010000016.1"/>
</dbReference>
<dbReference type="EMBL" id="SLUM01000001">
    <property type="protein sequence ID" value="TCL61647.1"/>
    <property type="molecule type" value="Genomic_DNA"/>
</dbReference>
<reference evidence="2 3" key="1">
    <citation type="submission" date="2019-03" db="EMBL/GenBank/DDBJ databases">
        <title>Genomic Encyclopedia of Type Strains, Phase IV (KMG-IV): sequencing the most valuable type-strain genomes for metagenomic binning, comparative biology and taxonomic classification.</title>
        <authorList>
            <person name="Goeker M."/>
        </authorList>
    </citation>
    <scope>NUCLEOTIDE SEQUENCE [LARGE SCALE GENOMIC DNA]</scope>
    <source>
        <strain evidence="2 3">DSM 100451</strain>
    </source>
</reference>
<evidence type="ECO:0000259" key="1">
    <source>
        <dbReference type="Pfam" id="PF00882"/>
    </source>
</evidence>
<name>A0A4V2QCU5_9FIRM</name>
<evidence type="ECO:0000313" key="2">
    <source>
        <dbReference type="EMBL" id="TCL61647.1"/>
    </source>
</evidence>
<evidence type="ECO:0000313" key="3">
    <source>
        <dbReference type="Proteomes" id="UP000295184"/>
    </source>
</evidence>
<proteinExistence type="predicted"/>